<dbReference type="InterPro" id="IPR050121">
    <property type="entry name" value="Cytochrome_P450_monoxygenase"/>
</dbReference>
<gene>
    <name evidence="8" type="ORF">B5807_05864</name>
</gene>
<dbReference type="InParanoid" id="A0A1Y2M0E6"/>
<evidence type="ECO:0000313" key="8">
    <source>
        <dbReference type="EMBL" id="OSS49620.1"/>
    </source>
</evidence>
<dbReference type="SUPFAM" id="SSF48264">
    <property type="entry name" value="Cytochrome P450"/>
    <property type="match status" value="1"/>
</dbReference>
<keyword evidence="6" id="KW-0349">Heme</keyword>
<dbReference type="InterPro" id="IPR036396">
    <property type="entry name" value="Cyt_P450_sf"/>
</dbReference>
<dbReference type="GO" id="GO:0020037">
    <property type="term" value="F:heme binding"/>
    <property type="evidence" value="ECO:0007669"/>
    <property type="project" value="InterPro"/>
</dbReference>
<organism evidence="8 9">
    <name type="scientific">Epicoccum nigrum</name>
    <name type="common">Soil fungus</name>
    <name type="synonym">Epicoccum purpurascens</name>
    <dbReference type="NCBI Taxonomy" id="105696"/>
    <lineage>
        <taxon>Eukaryota</taxon>
        <taxon>Fungi</taxon>
        <taxon>Dikarya</taxon>
        <taxon>Ascomycota</taxon>
        <taxon>Pezizomycotina</taxon>
        <taxon>Dothideomycetes</taxon>
        <taxon>Pleosporomycetidae</taxon>
        <taxon>Pleosporales</taxon>
        <taxon>Pleosporineae</taxon>
        <taxon>Didymellaceae</taxon>
        <taxon>Epicoccum</taxon>
    </lineage>
</organism>
<keyword evidence="6" id="KW-0479">Metal-binding</keyword>
<evidence type="ECO:0000256" key="7">
    <source>
        <dbReference type="SAM" id="Phobius"/>
    </source>
</evidence>
<keyword evidence="7" id="KW-1133">Transmembrane helix</keyword>
<evidence type="ECO:0000256" key="2">
    <source>
        <dbReference type="ARBA" id="ARBA00023026"/>
    </source>
</evidence>
<dbReference type="EMBL" id="KZ107843">
    <property type="protein sequence ID" value="OSS49620.1"/>
    <property type="molecule type" value="Genomic_DNA"/>
</dbReference>
<dbReference type="Proteomes" id="UP000193240">
    <property type="component" value="Unassembled WGS sequence"/>
</dbReference>
<dbReference type="InterPro" id="IPR001128">
    <property type="entry name" value="Cyt_P450"/>
</dbReference>
<keyword evidence="2" id="KW-0843">Virulence</keyword>
<dbReference type="PANTHER" id="PTHR24305:SF236">
    <property type="entry name" value="PISATIN DEMETHYLASE"/>
    <property type="match status" value="1"/>
</dbReference>
<reference evidence="8 9" key="1">
    <citation type="journal article" date="2017" name="Genome Announc.">
        <title>Genome sequence of the saprophytic ascomycete Epicoccum nigrum ICMP 19927 strain isolated from New Zealand.</title>
        <authorList>
            <person name="Fokin M."/>
            <person name="Fleetwood D."/>
            <person name="Weir B.S."/>
            <person name="Villas-Boas S.G."/>
        </authorList>
    </citation>
    <scope>NUCLEOTIDE SEQUENCE [LARGE SCALE GENOMIC DNA]</scope>
    <source>
        <strain evidence="8 9">ICMP 19927</strain>
    </source>
</reference>
<protein>
    <recommendedName>
        <fullName evidence="4">Cytochrome P450 monooxygenase ABA1</fullName>
    </recommendedName>
    <alternativeName>
        <fullName evidence="5">Abscisic acid biosynthesis protein 1</fullName>
    </alternativeName>
    <alternativeName>
        <fullName evidence="3">Cytochrome P450 monooxygenase aba1</fullName>
    </alternativeName>
</protein>
<feature type="binding site" description="axial binding residue" evidence="6">
    <location>
        <position position="457"/>
    </location>
    <ligand>
        <name>heme</name>
        <dbReference type="ChEBI" id="CHEBI:30413"/>
    </ligand>
    <ligandPart>
        <name>Fe</name>
        <dbReference type="ChEBI" id="CHEBI:18248"/>
    </ligandPart>
</feature>
<accession>A0A1Y2M0E6</accession>
<dbReference type="PRINTS" id="PR00385">
    <property type="entry name" value="P450"/>
</dbReference>
<dbReference type="Gene3D" id="1.10.630.10">
    <property type="entry name" value="Cytochrome P450"/>
    <property type="match status" value="1"/>
</dbReference>
<comment type="cofactor">
    <cofactor evidence="6">
        <name>heme</name>
        <dbReference type="ChEBI" id="CHEBI:30413"/>
    </cofactor>
</comment>
<dbReference type="CDD" id="cd11060">
    <property type="entry name" value="CYP57A1-like"/>
    <property type="match status" value="1"/>
</dbReference>
<dbReference type="STRING" id="105696.A0A1Y2M0E6"/>
<dbReference type="OMA" id="CYRPERW"/>
<dbReference type="AlphaFoldDB" id="A0A1Y2M0E6"/>
<evidence type="ECO:0000313" key="9">
    <source>
        <dbReference type="Proteomes" id="UP000193240"/>
    </source>
</evidence>
<evidence type="ECO:0000256" key="1">
    <source>
        <dbReference type="ARBA" id="ARBA00004972"/>
    </source>
</evidence>
<comment type="pathway">
    <text evidence="1">Hormone biosynthesis.</text>
</comment>
<dbReference type="Pfam" id="PF00067">
    <property type="entry name" value="p450"/>
    <property type="match status" value="1"/>
</dbReference>
<keyword evidence="9" id="KW-1185">Reference proteome</keyword>
<sequence>MSLLAQPYSSWWLLLTAIVALYAARKYRRYQRLRHFDGPSGTGFFELWHTRTMLGPQTHLVYKAVNDKYGPIARVGPNELITSSPELLAHMSAVRSPYTRTYWFNASTRFEAGKDHVFSELDESKHTKRRQQMAAGYSGKENLSLESDVDGHVQELIHLIRSKYISNPQHSKPMDLARKVQFFTLDVISKIGFGEAFGDLQADADLNDYIKSGELGLSIAGLLSALGLTKYFHWPPIARLLGPSEKDKSGFGKMMGVARKLIDSRLEKSTQGRSDMLASFMRHGLSKEDLFSESLLQILAGSDTTATAIRSTMLYVMTHNRIYRRLQAEVDAVIRSGTAPAAPEIARDAILKTLPYLQAVVREGLRIHPPVTDQVPKKVPQGGDRVTVEGKEYYLPGGTDISYNAWGVHRNKAMFGEDADVFRPERWLVQENETDERKLTAMRRTNEMVFGYGKYQCLGKPIAWMEITKVIFEFMRHFDWALVRPEDPWRSVNHNGLWVQDNMWVIVTERQ</sequence>
<dbReference type="PANTHER" id="PTHR24305">
    <property type="entry name" value="CYTOCHROME P450"/>
    <property type="match status" value="1"/>
</dbReference>
<dbReference type="PRINTS" id="PR00463">
    <property type="entry name" value="EP450I"/>
</dbReference>
<dbReference type="InterPro" id="IPR002401">
    <property type="entry name" value="Cyt_P450_E_grp-I"/>
</dbReference>
<name>A0A1Y2M0E6_EPING</name>
<dbReference type="GO" id="GO:0005506">
    <property type="term" value="F:iron ion binding"/>
    <property type="evidence" value="ECO:0007669"/>
    <property type="project" value="InterPro"/>
</dbReference>
<feature type="transmembrane region" description="Helical" evidence="7">
    <location>
        <begin position="6"/>
        <end position="24"/>
    </location>
</feature>
<evidence type="ECO:0000256" key="6">
    <source>
        <dbReference type="PIRSR" id="PIRSR602401-1"/>
    </source>
</evidence>
<evidence type="ECO:0000256" key="5">
    <source>
        <dbReference type="ARBA" id="ARBA00079990"/>
    </source>
</evidence>
<dbReference type="GO" id="GO:0004497">
    <property type="term" value="F:monooxygenase activity"/>
    <property type="evidence" value="ECO:0007669"/>
    <property type="project" value="InterPro"/>
</dbReference>
<evidence type="ECO:0000256" key="3">
    <source>
        <dbReference type="ARBA" id="ARBA00067672"/>
    </source>
</evidence>
<keyword evidence="6" id="KW-0408">Iron</keyword>
<proteinExistence type="predicted"/>
<keyword evidence="7" id="KW-0472">Membrane</keyword>
<dbReference type="GO" id="GO:0016705">
    <property type="term" value="F:oxidoreductase activity, acting on paired donors, with incorporation or reduction of molecular oxygen"/>
    <property type="evidence" value="ECO:0007669"/>
    <property type="project" value="InterPro"/>
</dbReference>
<keyword evidence="7" id="KW-0812">Transmembrane</keyword>
<evidence type="ECO:0000256" key="4">
    <source>
        <dbReference type="ARBA" id="ARBA00068222"/>
    </source>
</evidence>
<dbReference type="FunFam" id="1.10.630.10:FF:000076">
    <property type="entry name" value="Cytochrome P450 monooxygenase"/>
    <property type="match status" value="1"/>
</dbReference>